<dbReference type="InterPro" id="IPR050863">
    <property type="entry name" value="CenT-Element_Derived"/>
</dbReference>
<dbReference type="GO" id="GO:0005634">
    <property type="term" value="C:nucleus"/>
    <property type="evidence" value="ECO:0007669"/>
    <property type="project" value="TreeGrafter"/>
</dbReference>
<dbReference type="PANTHER" id="PTHR19303">
    <property type="entry name" value="TRANSPOSON"/>
    <property type="match status" value="1"/>
</dbReference>
<accession>A0A6A3YR33</accession>
<proteinExistence type="predicted"/>
<name>A0A6A3YR33_9STRA</name>
<dbReference type="PANTHER" id="PTHR19303:SF57">
    <property type="entry name" value="HTH CENPB-TYPE DOMAIN-CONTAINING PROTEIN"/>
    <property type="match status" value="1"/>
</dbReference>
<dbReference type="Proteomes" id="UP000460718">
    <property type="component" value="Unassembled WGS sequence"/>
</dbReference>
<dbReference type="Gene3D" id="1.10.10.60">
    <property type="entry name" value="Homeodomain-like"/>
    <property type="match status" value="1"/>
</dbReference>
<sequence>MGKKKRSYTISKKRETLDAVTTTSQLEAAKKLGIPRRTIRDWVDQEESIRAFKGSERSPTLIGQGKRELFPFAHGLYNYIKVRRCDEKIVSTKHMIQYIKHNHPRWLISYMNNKKSIRSGLNALERACQRFCGRYFAKPQTTKKNVETLAATHLEFALNVWEEFGKAYKLSEIYNVEETGIDFDRPPNKMWVGKGRRDSAKMFGLDKHSTRLTAVLTARADGKKLPILFVVRGKPGGSIEAKELKKYPKEHVYAVQDNAWMNARVLKIYASELLIYEINNLSLLLLDNF</sequence>
<evidence type="ECO:0000313" key="4">
    <source>
        <dbReference type="Proteomes" id="UP000433483"/>
    </source>
</evidence>
<dbReference type="GO" id="GO:0003677">
    <property type="term" value="F:DNA binding"/>
    <property type="evidence" value="ECO:0007669"/>
    <property type="project" value="TreeGrafter"/>
</dbReference>
<dbReference type="OrthoDB" id="120801at2759"/>
<protein>
    <recommendedName>
        <fullName evidence="7">HTH psq-type domain-containing protein</fullName>
    </recommendedName>
</protein>
<gene>
    <name evidence="3" type="ORF">PF004_g5486</name>
    <name evidence="2" type="ORF">PF005_g6564</name>
    <name evidence="1" type="ORF">PF011_g5646</name>
</gene>
<dbReference type="EMBL" id="QXGB01000247">
    <property type="protein sequence ID" value="KAE9222771.1"/>
    <property type="molecule type" value="Genomic_DNA"/>
</dbReference>
<evidence type="ECO:0000313" key="5">
    <source>
        <dbReference type="Proteomes" id="UP000460718"/>
    </source>
</evidence>
<keyword evidence="4" id="KW-1185">Reference proteome</keyword>
<evidence type="ECO:0000313" key="6">
    <source>
        <dbReference type="Proteomes" id="UP000476176"/>
    </source>
</evidence>
<evidence type="ECO:0008006" key="7">
    <source>
        <dbReference type="Google" id="ProtNLM"/>
    </source>
</evidence>
<evidence type="ECO:0000313" key="1">
    <source>
        <dbReference type="EMBL" id="KAE9019868.1"/>
    </source>
</evidence>
<dbReference type="Proteomes" id="UP000433483">
    <property type="component" value="Unassembled WGS sequence"/>
</dbReference>
<organism evidence="2 4">
    <name type="scientific">Phytophthora fragariae</name>
    <dbReference type="NCBI Taxonomy" id="53985"/>
    <lineage>
        <taxon>Eukaryota</taxon>
        <taxon>Sar</taxon>
        <taxon>Stramenopiles</taxon>
        <taxon>Oomycota</taxon>
        <taxon>Peronosporomycetes</taxon>
        <taxon>Peronosporales</taxon>
        <taxon>Peronosporaceae</taxon>
        <taxon>Phytophthora</taxon>
    </lineage>
</organism>
<dbReference type="AlphaFoldDB" id="A0A6A3YR33"/>
<reference evidence="2 4" key="1">
    <citation type="submission" date="2018-08" db="EMBL/GenBank/DDBJ databases">
        <title>Genomic investigation of the strawberry pathogen Phytophthora fragariae indicates pathogenicity is determined by transcriptional variation in three key races.</title>
        <authorList>
            <person name="Adams T.M."/>
            <person name="Armitage A.D."/>
            <person name="Sobczyk M.K."/>
            <person name="Bates H.J."/>
            <person name="Dunwell J.M."/>
            <person name="Nellist C.F."/>
            <person name="Harrison R.J."/>
        </authorList>
    </citation>
    <scope>NUCLEOTIDE SEQUENCE [LARGE SCALE GENOMIC DNA]</scope>
    <source>
        <strain evidence="3 6">BC-23</strain>
        <strain evidence="2 4">NOV-27</strain>
        <strain evidence="1 5">SCRP245</strain>
    </source>
</reference>
<dbReference type="EMBL" id="QXGC01000206">
    <property type="protein sequence ID" value="KAE9244887.1"/>
    <property type="molecule type" value="Genomic_DNA"/>
</dbReference>
<evidence type="ECO:0000313" key="2">
    <source>
        <dbReference type="EMBL" id="KAE9222771.1"/>
    </source>
</evidence>
<dbReference type="Proteomes" id="UP000476176">
    <property type="component" value="Unassembled WGS sequence"/>
</dbReference>
<dbReference type="EMBL" id="QXFW01000226">
    <property type="protein sequence ID" value="KAE9019868.1"/>
    <property type="molecule type" value="Genomic_DNA"/>
</dbReference>
<evidence type="ECO:0000313" key="3">
    <source>
        <dbReference type="EMBL" id="KAE9244887.1"/>
    </source>
</evidence>
<comment type="caution">
    <text evidence="2">The sequence shown here is derived from an EMBL/GenBank/DDBJ whole genome shotgun (WGS) entry which is preliminary data.</text>
</comment>